<dbReference type="CDD" id="cd17301">
    <property type="entry name" value="PIPKc_PIP5KI"/>
    <property type="match status" value="1"/>
</dbReference>
<dbReference type="PANTHER" id="PTHR23086">
    <property type="entry name" value="PHOSPHATIDYLINOSITOL-4-PHOSPHATE 5-KINASE"/>
    <property type="match status" value="1"/>
</dbReference>
<dbReference type="FunFam" id="3.30.800.10:FF:000001">
    <property type="entry name" value="phosphatidylinositol 4-phosphate 5-kinase type-1 gamma"/>
    <property type="match status" value="1"/>
</dbReference>
<dbReference type="Ensembl" id="ENSPLAT00000018527.1">
    <property type="protein sequence ID" value="ENSPLAP00000011206.1"/>
    <property type="gene ID" value="ENSPLAG00000014355.1"/>
</dbReference>
<dbReference type="Gene3D" id="3.30.800.10">
    <property type="entry name" value="Phosphatidylinositol Phosphate Kinase II Beta"/>
    <property type="match status" value="1"/>
</dbReference>
<feature type="compositionally biased region" description="Basic and acidic residues" evidence="4">
    <location>
        <begin position="570"/>
        <end position="584"/>
    </location>
</feature>
<evidence type="ECO:0000256" key="1">
    <source>
        <dbReference type="ARBA" id="ARBA00004496"/>
    </source>
</evidence>
<dbReference type="InterPro" id="IPR002498">
    <property type="entry name" value="PInositol-4-P-4/5-kinase_core"/>
</dbReference>
<dbReference type="Gene3D" id="3.30.810.10">
    <property type="entry name" value="2-Layer Sandwich"/>
    <property type="match status" value="1"/>
</dbReference>
<feature type="region of interest" description="Disordered" evidence="4">
    <location>
        <begin position="1"/>
        <end position="29"/>
    </location>
</feature>
<evidence type="ECO:0000259" key="5">
    <source>
        <dbReference type="PROSITE" id="PS51455"/>
    </source>
</evidence>
<dbReference type="InterPro" id="IPR023610">
    <property type="entry name" value="PInositol-4/5-P-5/4-kinase"/>
</dbReference>
<dbReference type="GO" id="GO:0005886">
    <property type="term" value="C:plasma membrane"/>
    <property type="evidence" value="ECO:0007669"/>
    <property type="project" value="TreeGrafter"/>
</dbReference>
<dbReference type="GO" id="GO:0016308">
    <property type="term" value="F:1-phosphatidylinositol-4-phosphate 5-kinase activity"/>
    <property type="evidence" value="ECO:0007669"/>
    <property type="project" value="TreeGrafter"/>
</dbReference>
<feature type="region of interest" description="Disordered" evidence="4">
    <location>
        <begin position="55"/>
        <end position="82"/>
    </location>
</feature>
<feature type="domain" description="PIPK" evidence="5">
    <location>
        <begin position="86"/>
        <end position="455"/>
    </location>
</feature>
<dbReference type="STRING" id="48699.ENSPLAP00000011206"/>
<keyword evidence="7" id="KW-1185">Reference proteome</keyword>
<evidence type="ECO:0000313" key="7">
    <source>
        <dbReference type="Proteomes" id="UP000261500"/>
    </source>
</evidence>
<proteinExistence type="predicted"/>
<keyword evidence="3" id="KW-0418">Kinase</keyword>
<keyword evidence="2" id="KW-0963">Cytoplasm</keyword>
<feature type="compositionally biased region" description="Polar residues" evidence="4">
    <location>
        <begin position="669"/>
        <end position="680"/>
    </location>
</feature>
<keyword evidence="3" id="KW-0067">ATP-binding</keyword>
<dbReference type="GO" id="GO:0005524">
    <property type="term" value="F:ATP binding"/>
    <property type="evidence" value="ECO:0007669"/>
    <property type="project" value="UniProtKB-UniRule"/>
</dbReference>
<dbReference type="AlphaFoldDB" id="A0A3B3UEM5"/>
<name>A0A3B3UEM5_9TELE</name>
<dbReference type="GO" id="GO:0046854">
    <property type="term" value="P:phosphatidylinositol phosphate biosynthetic process"/>
    <property type="evidence" value="ECO:0007669"/>
    <property type="project" value="TreeGrafter"/>
</dbReference>
<reference evidence="6" key="1">
    <citation type="submission" date="2025-08" db="UniProtKB">
        <authorList>
            <consortium name="Ensembl"/>
        </authorList>
    </citation>
    <scope>IDENTIFICATION</scope>
</reference>
<evidence type="ECO:0000313" key="6">
    <source>
        <dbReference type="Ensembl" id="ENSPLAP00000011206.1"/>
    </source>
</evidence>
<organism evidence="6 7">
    <name type="scientific">Poecilia latipinna</name>
    <name type="common">sailfin molly</name>
    <dbReference type="NCBI Taxonomy" id="48699"/>
    <lineage>
        <taxon>Eukaryota</taxon>
        <taxon>Metazoa</taxon>
        <taxon>Chordata</taxon>
        <taxon>Craniata</taxon>
        <taxon>Vertebrata</taxon>
        <taxon>Euteleostomi</taxon>
        <taxon>Actinopterygii</taxon>
        <taxon>Neopterygii</taxon>
        <taxon>Teleostei</taxon>
        <taxon>Neoteleostei</taxon>
        <taxon>Acanthomorphata</taxon>
        <taxon>Ovalentaria</taxon>
        <taxon>Atherinomorphae</taxon>
        <taxon>Cyprinodontiformes</taxon>
        <taxon>Poeciliidae</taxon>
        <taxon>Poeciliinae</taxon>
        <taxon>Poecilia</taxon>
    </lineage>
</organism>
<evidence type="ECO:0000256" key="2">
    <source>
        <dbReference type="ARBA" id="ARBA00022490"/>
    </source>
</evidence>
<dbReference type="GeneTree" id="ENSGT00940000159258"/>
<accession>A0A3B3UEM5</accession>
<feature type="compositionally biased region" description="Low complexity" evidence="4">
    <location>
        <begin position="609"/>
        <end position="643"/>
    </location>
</feature>
<reference evidence="6" key="2">
    <citation type="submission" date="2025-09" db="UniProtKB">
        <authorList>
            <consortium name="Ensembl"/>
        </authorList>
    </citation>
    <scope>IDENTIFICATION</scope>
</reference>
<sequence length="708" mass="77025">MEAAAEGAVGLSEAGEGSPLSGATASDDGETVVGVSYGMDAADMDAAARKAFITELPSSSGQPGQGKKIGHRGVDASGETTYKKTTSSALKGAIQLGIGYTVGNLSSKPERDVLMQDFYVVESIFFPSEGSNLTPAHHFPDFRFKTYAPVAFRYFRELFGIRPDDYLYSLCNEPLIELSNPGASGSVFYLTKDDEFIIKTVMHKEAEFLQKLLPGYYMNLNQNPRTLLPKFFGLYCVQSGGKNIRVVVMNNVLPRVVRMHLKYDLKGSTYKRRASKKEREKAKPTFKDLDFMQDMPEGLMLDQDTYNAMVKTLQRDCLVLESFKIMDYSLLLGVHNMDQAERERQMEGSQGGSDEKRPVAQQKALYSTAMESIQGGAACGGSIDTDDTMGGIPAVNGKGERLLLYIGIIDILQSYRLIKKLEHTWKALVHDGDTVSVHRPGFYADRFFKFMSSTVFKKSSSLKSSPSKKGRVSLSVPKCAGPGAAWSASQLASERDENIYDLRGARSFPTLEDEGRPDLLPCTPPSFEEATTASIATTLSSTTSLSIPERSPSDTAEHPRYRRHTQSLSHDGRTQEELRVREEDQQTITVEVELKRHDSEPTISAPQHSPDASEPQAAADAEEATAPSTCPAAEALSSTAPAAAPSPPEPAEEAPPRPEVVVVEPDGASQLSGSGCTSQASVDDDDDVPVSDIYFSCVCPHESPPKVA</sequence>
<dbReference type="SUPFAM" id="SSF56104">
    <property type="entry name" value="SAICAR synthase-like"/>
    <property type="match status" value="1"/>
</dbReference>
<dbReference type="SMART" id="SM00330">
    <property type="entry name" value="PIPKc"/>
    <property type="match status" value="1"/>
</dbReference>
<dbReference type="PROSITE" id="PS51455">
    <property type="entry name" value="PIPK"/>
    <property type="match status" value="1"/>
</dbReference>
<dbReference type="PANTHER" id="PTHR23086:SF26">
    <property type="entry name" value="PHOSPHATIDYLINOSITOL 4-PHOSPHATE 5-KINASE TYPE-1 GAMMA"/>
    <property type="match status" value="1"/>
</dbReference>
<feature type="compositionally biased region" description="Low complexity" evidence="4">
    <location>
        <begin position="538"/>
        <end position="547"/>
    </location>
</feature>
<keyword evidence="3" id="KW-0808">Transferase</keyword>
<dbReference type="Pfam" id="PF01504">
    <property type="entry name" value="PIP5K"/>
    <property type="match status" value="1"/>
</dbReference>
<feature type="region of interest" description="Disordered" evidence="4">
    <location>
        <begin position="538"/>
        <end position="691"/>
    </location>
</feature>
<comment type="subcellular location">
    <subcellularLocation>
        <location evidence="1">Cytoplasm</location>
    </subcellularLocation>
</comment>
<evidence type="ECO:0000256" key="3">
    <source>
        <dbReference type="PROSITE-ProRule" id="PRU00781"/>
    </source>
</evidence>
<protein>
    <submittedName>
        <fullName evidence="6">Phosphatidylinositol-4-phosphate 5-kinase type 1 gamma</fullName>
    </submittedName>
</protein>
<dbReference type="GO" id="GO:0005737">
    <property type="term" value="C:cytoplasm"/>
    <property type="evidence" value="ECO:0007669"/>
    <property type="project" value="UniProtKB-SubCell"/>
</dbReference>
<dbReference type="InterPro" id="IPR027484">
    <property type="entry name" value="PInositol-4-P-5-kinase_N"/>
</dbReference>
<evidence type="ECO:0000256" key="4">
    <source>
        <dbReference type="SAM" id="MobiDB-lite"/>
    </source>
</evidence>
<dbReference type="InterPro" id="IPR027483">
    <property type="entry name" value="PInositol-4-P-4/5-kinase_C_sf"/>
</dbReference>
<dbReference type="Proteomes" id="UP000261500">
    <property type="component" value="Unplaced"/>
</dbReference>
<keyword evidence="3" id="KW-0547">Nucleotide-binding</keyword>